<protein>
    <recommendedName>
        <fullName evidence="2">Capsule synthesis protein CapA domain-containing protein</fullName>
    </recommendedName>
</protein>
<dbReference type="PANTHER" id="PTHR33393">
    <property type="entry name" value="POLYGLUTAMINE SYNTHESIS ACCESSORY PROTEIN RV0574C-RELATED"/>
    <property type="match status" value="1"/>
</dbReference>
<accession>A0ABQ6I721</accession>
<name>A0ABQ6I721_9MICO</name>
<dbReference type="Pfam" id="PF09587">
    <property type="entry name" value="PGA_cap"/>
    <property type="match status" value="1"/>
</dbReference>
<dbReference type="PANTHER" id="PTHR33393:SF13">
    <property type="entry name" value="PGA BIOSYNTHESIS PROTEIN CAPA"/>
    <property type="match status" value="1"/>
</dbReference>
<dbReference type="InterPro" id="IPR029052">
    <property type="entry name" value="Metallo-depent_PP-like"/>
</dbReference>
<feature type="domain" description="Capsule synthesis protein CapA" evidence="2">
    <location>
        <begin position="1"/>
        <end position="154"/>
    </location>
</feature>
<dbReference type="SMART" id="SM00854">
    <property type="entry name" value="PGA_cap"/>
    <property type="match status" value="1"/>
</dbReference>
<dbReference type="EMBL" id="BSUK01000001">
    <property type="protein sequence ID" value="GMA26442.1"/>
    <property type="molecule type" value="Genomic_DNA"/>
</dbReference>
<comment type="caution">
    <text evidence="3">The sequence shown here is derived from an EMBL/GenBank/DDBJ whole genome shotgun (WGS) entry which is preliminary data.</text>
</comment>
<reference evidence="4" key="1">
    <citation type="journal article" date="2019" name="Int. J. Syst. Evol. Microbiol.">
        <title>The Global Catalogue of Microorganisms (GCM) 10K type strain sequencing project: providing services to taxonomists for standard genome sequencing and annotation.</title>
        <authorList>
            <consortium name="The Broad Institute Genomics Platform"/>
            <consortium name="The Broad Institute Genome Sequencing Center for Infectious Disease"/>
            <person name="Wu L."/>
            <person name="Ma J."/>
        </authorList>
    </citation>
    <scope>NUCLEOTIDE SEQUENCE [LARGE SCALE GENOMIC DNA]</scope>
    <source>
        <strain evidence="4">NBRC 106348</strain>
    </source>
</reference>
<sequence>MLPHGDVVDDAKTGPGTYDFSKELSGLDAWVAGADLALCHMEVPVAPQGTSLSGYPRFGAPAAIVRDLARQGWDGCSNASNHSVDRGFDGIEATLAAFDANHLGHAGTGRTKKEATSPQLYRLERAGRTITVAHLSATFGLNGLPCPRASPGPSS</sequence>
<evidence type="ECO:0000313" key="3">
    <source>
        <dbReference type="EMBL" id="GMA26442.1"/>
    </source>
</evidence>
<evidence type="ECO:0000313" key="4">
    <source>
        <dbReference type="Proteomes" id="UP001157091"/>
    </source>
</evidence>
<proteinExistence type="inferred from homology"/>
<dbReference type="InterPro" id="IPR052169">
    <property type="entry name" value="CW_Biosynth-Accessory"/>
</dbReference>
<gene>
    <name evidence="3" type="ORF">GCM10025864_42010</name>
</gene>
<keyword evidence="4" id="KW-1185">Reference proteome</keyword>
<dbReference type="InterPro" id="IPR019079">
    <property type="entry name" value="Capsule_synth_CapA"/>
</dbReference>
<comment type="similarity">
    <text evidence="1">Belongs to the CapA family.</text>
</comment>
<dbReference type="SUPFAM" id="SSF56300">
    <property type="entry name" value="Metallo-dependent phosphatases"/>
    <property type="match status" value="1"/>
</dbReference>
<evidence type="ECO:0000256" key="1">
    <source>
        <dbReference type="ARBA" id="ARBA00005662"/>
    </source>
</evidence>
<dbReference type="Proteomes" id="UP001157091">
    <property type="component" value="Unassembled WGS sequence"/>
</dbReference>
<organism evidence="3 4">
    <name type="scientific">Luteimicrobium album</name>
    <dbReference type="NCBI Taxonomy" id="1054550"/>
    <lineage>
        <taxon>Bacteria</taxon>
        <taxon>Bacillati</taxon>
        <taxon>Actinomycetota</taxon>
        <taxon>Actinomycetes</taxon>
        <taxon>Micrococcales</taxon>
        <taxon>Luteimicrobium</taxon>
    </lineage>
</organism>
<evidence type="ECO:0000259" key="2">
    <source>
        <dbReference type="SMART" id="SM00854"/>
    </source>
</evidence>